<evidence type="ECO:0000256" key="1">
    <source>
        <dbReference type="ARBA" id="ARBA00023115"/>
    </source>
</evidence>
<organism evidence="2 3">
    <name type="scientific">Serratia rubidaea</name>
    <name type="common">Serratia marinorubra</name>
    <dbReference type="NCBI Taxonomy" id="61652"/>
    <lineage>
        <taxon>Bacteria</taxon>
        <taxon>Pseudomonadati</taxon>
        <taxon>Pseudomonadota</taxon>
        <taxon>Gammaproteobacteria</taxon>
        <taxon>Enterobacterales</taxon>
        <taxon>Yersiniaceae</taxon>
        <taxon>Serratia</taxon>
    </lineage>
</organism>
<evidence type="ECO:0000313" key="3">
    <source>
        <dbReference type="Proteomes" id="UP000271603"/>
    </source>
</evidence>
<dbReference type="PANTHER" id="PTHR43317">
    <property type="entry name" value="THERMOSPERMINE SYNTHASE ACAULIS5"/>
    <property type="match status" value="1"/>
</dbReference>
<dbReference type="Proteomes" id="UP000271603">
    <property type="component" value="Chromosome"/>
</dbReference>
<dbReference type="SUPFAM" id="SSF53335">
    <property type="entry name" value="S-adenosyl-L-methionine-dependent methyltransferases"/>
    <property type="match status" value="1"/>
</dbReference>
<accession>A0A3S4GAJ6</accession>
<sequence length="261" mass="29978">MTRIVDDILQTLLDRDPPGQEIHREADEYGDIIVTEHKQYRMLRFDELYEQSKVSMRAPASPIHHYIKAMLMAIAWREEGDVLLLGLGGGSLLRALHAYDPERRLDVVELRSRVLAVARSYFTLPEAGCVNYHIDDAGRYLRRVPMRRYGFIFSDLYSAFSMSPQQGTEAFLERCRDALCDGGWLVLNYLEMPHSQTLLYHALYRVFTDVFFCETGSGNVVIYASYATNAYRLQALQTQALRLSRDGVAEVGHLARYLTRL</sequence>
<dbReference type="Gene3D" id="3.40.50.150">
    <property type="entry name" value="Vaccinia Virus protein VP39"/>
    <property type="match status" value="1"/>
</dbReference>
<dbReference type="AlphaFoldDB" id="A0A3S4GAJ6"/>
<dbReference type="GO" id="GO:0006596">
    <property type="term" value="P:polyamine biosynthetic process"/>
    <property type="evidence" value="ECO:0007669"/>
    <property type="project" value="UniProtKB-KW"/>
</dbReference>
<protein>
    <submittedName>
        <fullName evidence="2">Spermidine synthase</fullName>
    </submittedName>
</protein>
<name>A0A3S4GAJ6_SERRU</name>
<evidence type="ECO:0000313" key="2">
    <source>
        <dbReference type="EMBL" id="VEA70100.1"/>
    </source>
</evidence>
<reference evidence="2 3" key="1">
    <citation type="submission" date="2018-12" db="EMBL/GenBank/DDBJ databases">
        <authorList>
            <consortium name="Pathogen Informatics"/>
        </authorList>
    </citation>
    <scope>NUCLEOTIDE SEQUENCE [LARGE SCALE GENOMIC DNA]</scope>
    <source>
        <strain evidence="2 3">NCTC9419</strain>
    </source>
</reference>
<gene>
    <name evidence="2" type="ORF">NCTC9419_01592</name>
</gene>
<dbReference type="PANTHER" id="PTHR43317:SF1">
    <property type="entry name" value="THERMOSPERMINE SYNTHASE ACAULIS5"/>
    <property type="match status" value="1"/>
</dbReference>
<dbReference type="STRING" id="61652.AXX16_1231"/>
<proteinExistence type="predicted"/>
<dbReference type="NCBIfam" id="NF037959">
    <property type="entry name" value="MFS_SpdSyn"/>
    <property type="match status" value="1"/>
</dbReference>
<dbReference type="Pfam" id="PF01564">
    <property type="entry name" value="Spermine_synth"/>
    <property type="match status" value="1"/>
</dbReference>
<keyword evidence="1" id="KW-0620">Polyamine biosynthesis</keyword>
<dbReference type="InterPro" id="IPR029063">
    <property type="entry name" value="SAM-dependent_MTases_sf"/>
</dbReference>
<dbReference type="EMBL" id="LR134155">
    <property type="protein sequence ID" value="VEA70100.1"/>
    <property type="molecule type" value="Genomic_DNA"/>
</dbReference>
<dbReference type="CDD" id="cd02440">
    <property type="entry name" value="AdoMet_MTases"/>
    <property type="match status" value="1"/>
</dbReference>